<dbReference type="Proteomes" id="UP001294570">
    <property type="component" value="Unassembled WGS sequence"/>
</dbReference>
<reference evidence="5 6" key="1">
    <citation type="submission" date="2023-12" db="EMBL/GenBank/DDBJ databases">
        <title>Denitrificimonas halotolerans sp. nov.,a novel species isolated from landfill leachate.</title>
        <authorList>
            <person name="Wang S."/>
        </authorList>
    </citation>
    <scope>NUCLEOTIDE SEQUENCE [LARGE SCALE GENOMIC DNA]</scope>
    <source>
        <strain evidence="5 6">JX-1</strain>
    </source>
</reference>
<feature type="domain" description="CBS" evidence="4">
    <location>
        <begin position="161"/>
        <end position="216"/>
    </location>
</feature>
<keyword evidence="1 2" id="KW-0129">CBS domain</keyword>
<evidence type="ECO:0000313" key="6">
    <source>
        <dbReference type="Proteomes" id="UP001294570"/>
    </source>
</evidence>
<dbReference type="CDD" id="cd05401">
    <property type="entry name" value="NT_GlnE_GlnD_like"/>
    <property type="match status" value="1"/>
</dbReference>
<evidence type="ECO:0000256" key="1">
    <source>
        <dbReference type="ARBA" id="ARBA00023122"/>
    </source>
</evidence>
<keyword evidence="6" id="KW-1185">Reference proteome</keyword>
<dbReference type="PANTHER" id="PTHR43080">
    <property type="entry name" value="CBS DOMAIN-CONTAINING PROTEIN CBSX3, MITOCHONDRIAL"/>
    <property type="match status" value="1"/>
</dbReference>
<dbReference type="Pfam" id="PF00571">
    <property type="entry name" value="CBS"/>
    <property type="match status" value="2"/>
</dbReference>
<evidence type="ECO:0000313" key="5">
    <source>
        <dbReference type="EMBL" id="MDY7219219.1"/>
    </source>
</evidence>
<protein>
    <submittedName>
        <fullName evidence="5">DUF294 nucleotidyltransferase-like domain-containing protein</fullName>
    </submittedName>
</protein>
<dbReference type="SUPFAM" id="SSF51206">
    <property type="entry name" value="cAMP-binding domain-like"/>
    <property type="match status" value="1"/>
</dbReference>
<sequence>MSDAFNVDQLPFGFLTKEEQTLLLSQIQRKEYQPLETLLAAGKVSQGLFVIQQGKVAEVESDTQSYEHLSDQQTAFMHYQSGEYFGSWSVFNGKAIHNFIAVEPTICYLVPTQTLLELIERNSLFSDYFQQNLTAKRKIIAQQAPNQDMAEFMLARIKDSTVRNPLVVPEGTTIEQATRLMREKKSDCLLAQKGRRYGMVTRTDLLDAVIIHGLPLVTDVSEIASYRLITIEPNDYLFNALIIMTQQQIERVVVMDSQRHLIGVIELTDVLSHFSSHSHVIGLRIERAQNVDELREASFGLADLIKGLISTGVKTRFVMELLAALNSRILNKLFELIVPLEMHPHVCLIVMGSEGRGEQIMKTDQDNGLIYRDGLDWPQMHETMCTFSETLISFGFPPCPGNIMVSNPEWVNSTTQWAEKLTQWSQSYAGEATLNLAIASDSKPVAGNTALFKVARNTFFRRIADNEIFFSHFAKAAIRFDTPLTFFGRLKNSAGLDIKKAGVFPIVHGVRTIALENKIAETNTFRRLEILLEQGVINKELVNNLAEALSYCVHIRLQQQIERYNPDDPTAIDENPNELNIKALNAMERQLLRDSLAVVKDFKKYLIQRYHLNF</sequence>
<dbReference type="RefSeq" id="WP_321553311.1">
    <property type="nucleotide sequence ID" value="NZ_JAXIVU010000006.1"/>
</dbReference>
<dbReference type="CDD" id="cd04589">
    <property type="entry name" value="CBS_pair_CAP-ED_NT_Pol-beta-like_DUF294_assoc"/>
    <property type="match status" value="1"/>
</dbReference>
<feature type="domain" description="CBS" evidence="4">
    <location>
        <begin position="224"/>
        <end position="281"/>
    </location>
</feature>
<dbReference type="SMART" id="SM00116">
    <property type="entry name" value="CBS"/>
    <property type="match status" value="2"/>
</dbReference>
<dbReference type="InterPro" id="IPR000644">
    <property type="entry name" value="CBS_dom"/>
</dbReference>
<dbReference type="PROSITE" id="PS51371">
    <property type="entry name" value="CBS"/>
    <property type="match status" value="2"/>
</dbReference>
<dbReference type="PROSITE" id="PS50042">
    <property type="entry name" value="CNMP_BINDING_3"/>
    <property type="match status" value="1"/>
</dbReference>
<dbReference type="CDD" id="cd00038">
    <property type="entry name" value="CAP_ED"/>
    <property type="match status" value="1"/>
</dbReference>
<dbReference type="Pfam" id="PF00027">
    <property type="entry name" value="cNMP_binding"/>
    <property type="match status" value="1"/>
</dbReference>
<dbReference type="SUPFAM" id="SSF54631">
    <property type="entry name" value="CBS-domain pair"/>
    <property type="match status" value="1"/>
</dbReference>
<dbReference type="SMART" id="SM00100">
    <property type="entry name" value="cNMP"/>
    <property type="match status" value="1"/>
</dbReference>
<comment type="caution">
    <text evidence="5">The sequence shown here is derived from an EMBL/GenBank/DDBJ whole genome shotgun (WGS) entry which is preliminary data.</text>
</comment>
<dbReference type="Pfam" id="PF03445">
    <property type="entry name" value="DUF294"/>
    <property type="match status" value="1"/>
</dbReference>
<dbReference type="Pfam" id="PF10335">
    <property type="entry name" value="DUF294_C"/>
    <property type="match status" value="1"/>
</dbReference>
<accession>A0ABU5GQF4</accession>
<name>A0ABU5GQF4_9GAMM</name>
<dbReference type="Gene3D" id="3.10.580.10">
    <property type="entry name" value="CBS-domain"/>
    <property type="match status" value="1"/>
</dbReference>
<proteinExistence type="predicted"/>
<dbReference type="InterPro" id="IPR014710">
    <property type="entry name" value="RmlC-like_jellyroll"/>
</dbReference>
<dbReference type="InterPro" id="IPR046342">
    <property type="entry name" value="CBS_dom_sf"/>
</dbReference>
<dbReference type="InterPro" id="IPR000595">
    <property type="entry name" value="cNMP-bd_dom"/>
</dbReference>
<dbReference type="PANTHER" id="PTHR43080:SF2">
    <property type="entry name" value="CBS DOMAIN-CONTAINING PROTEIN"/>
    <property type="match status" value="1"/>
</dbReference>
<feature type="domain" description="Cyclic nucleotide-binding" evidence="3">
    <location>
        <begin position="11"/>
        <end position="94"/>
    </location>
</feature>
<evidence type="ECO:0000259" key="3">
    <source>
        <dbReference type="PROSITE" id="PS50042"/>
    </source>
</evidence>
<dbReference type="Gene3D" id="2.60.120.10">
    <property type="entry name" value="Jelly Rolls"/>
    <property type="match status" value="1"/>
</dbReference>
<dbReference type="EMBL" id="JAXIVU010000006">
    <property type="protein sequence ID" value="MDY7219219.1"/>
    <property type="molecule type" value="Genomic_DNA"/>
</dbReference>
<gene>
    <name evidence="5" type="ORF">TOI97_06515</name>
</gene>
<organism evidence="5 6">
    <name type="scientific">Denitrificimonas halotolerans</name>
    <dbReference type="NCBI Taxonomy" id="3098930"/>
    <lineage>
        <taxon>Bacteria</taxon>
        <taxon>Pseudomonadati</taxon>
        <taxon>Pseudomonadota</taxon>
        <taxon>Gammaproteobacteria</taxon>
        <taxon>Pseudomonadales</taxon>
        <taxon>Pseudomonadaceae</taxon>
        <taxon>Denitrificimonas</taxon>
    </lineage>
</organism>
<dbReference type="InterPro" id="IPR018821">
    <property type="entry name" value="DUF294_put_nucleoTrafse_sb-bd"/>
</dbReference>
<evidence type="ECO:0000259" key="4">
    <source>
        <dbReference type="PROSITE" id="PS51371"/>
    </source>
</evidence>
<dbReference type="InterPro" id="IPR051257">
    <property type="entry name" value="Diverse_CBS-Domain"/>
</dbReference>
<dbReference type="InterPro" id="IPR018490">
    <property type="entry name" value="cNMP-bd_dom_sf"/>
</dbReference>
<evidence type="ECO:0000256" key="2">
    <source>
        <dbReference type="PROSITE-ProRule" id="PRU00703"/>
    </source>
</evidence>
<dbReference type="InterPro" id="IPR005105">
    <property type="entry name" value="GlnD_Uridyltrans_N"/>
</dbReference>